<gene>
    <name evidence="5" type="ORF">FKW77_003864</name>
</gene>
<dbReference type="SMART" id="SM00950">
    <property type="entry name" value="Piwi"/>
    <property type="match status" value="1"/>
</dbReference>
<evidence type="ECO:0000313" key="6">
    <source>
        <dbReference type="Proteomes" id="UP000316270"/>
    </source>
</evidence>
<evidence type="ECO:0008006" key="7">
    <source>
        <dbReference type="Google" id="ProtNLM"/>
    </source>
</evidence>
<dbReference type="PROSITE" id="PS50821">
    <property type="entry name" value="PAZ"/>
    <property type="match status" value="1"/>
</dbReference>
<proteinExistence type="inferred from homology"/>
<dbReference type="InterPro" id="IPR036397">
    <property type="entry name" value="RNaseH_sf"/>
</dbReference>
<dbReference type="Pfam" id="PF02170">
    <property type="entry name" value="PAZ"/>
    <property type="match status" value="1"/>
</dbReference>
<protein>
    <recommendedName>
        <fullName evidence="7">Piwi domain-containing protein</fullName>
    </recommendedName>
</protein>
<dbReference type="EMBL" id="CP042196">
    <property type="protein sequence ID" value="QDS74902.1"/>
    <property type="molecule type" value="Genomic_DNA"/>
</dbReference>
<dbReference type="Pfam" id="PF02171">
    <property type="entry name" value="Piwi"/>
    <property type="match status" value="1"/>
</dbReference>
<sequence>MADRGRGRGGPRGGGDRGGRGGYVDRGGRRGGGGDRGGGRGGGRGGYSDRGGDRGGRGGYSDRGGDRGGRGGYSDRGGDRGGRGGGFDRGRGGGGFRGGRGGGGPPRGIYKEGQPIATPDAEITKFENAVISDPSNALGGLTVEDGLPRRPAYGAEGKGVVLRTNFFKITLKNANQILYRYQVDIEPDAGLSRKKIRRYVELFLAQQLFTKTTAASDYGKTIYTNGKLDLGPTDRATFKIVLHDKYEAPFPAASPNEEAGRQAARKRRERTLKIQLITSYSVNELFKYVSNSSGSGAYSPKEDVRQALNIVFSRAPNFEPNISAAGQNKFFPFNHAFGSHANVESMDMGAGLLALRGYYSSVRLGPQRVLLNLNVAAAAFYEPGPLDALITKFVGGRDVSNRRVLQDISSFIKGLKVLTKYTTEKNAAGKTVNVQKVKSVFGLAPQQGVTAQQHKFEWDNAAGKKVTTTVEQFFKQKYNQNLTAPRMPLVNCGTRSDPQLIPPELCYVVGGQAARRALSPDETASMITFAARFPNLNAASIEGNGLQVMSITSDQQASHIGKFGLSVGNEMLTVPGRILIAPTLSFKKASPVRDGGWNLAGQQFHRGAKLGGIFTGFQIQEGNQAPRTPNFAQCLTSVAQQLKSYGIIVNDAKPPLAVLRLGGPATKENTDRIKEALNDKFKDMASKGVLWCLIAVPANNKVLYSLIKLMGDVKWGIQTVLLKDENCRKIVPINSDRGPDLMLVGNLALKFCAKAGGQAWSVDQKHLKLIDKDTMVVGIDVTHPSPDSQSKAPSIAAIVSSYDANLSGWTADVRIQTSRVEMVEGLTDLMKGRLEVFRKKNNGKLPTKIMIYRDGVSEGQFKLVLNNEFPSLVKAFDMLYGAQSKHPKVSIIIVDINPRDPAKGSYNTIPGTVVDRHITGYGDKAWDFYLQPHKALQGTARPAHYIVIKNEIGFNAPDLEKTTLAMCYGYHRATKAVSIATPAYYADRVAERGAQYLYSAMHENVGSESEFSASGADWTSGVHARIADSQFWV</sequence>
<keyword evidence="6" id="KW-1185">Reference proteome</keyword>
<feature type="region of interest" description="Disordered" evidence="2">
    <location>
        <begin position="1"/>
        <end position="114"/>
    </location>
</feature>
<evidence type="ECO:0000259" key="3">
    <source>
        <dbReference type="PROSITE" id="PS50821"/>
    </source>
</evidence>
<dbReference type="Gene3D" id="2.170.260.10">
    <property type="entry name" value="paz domain"/>
    <property type="match status" value="1"/>
</dbReference>
<dbReference type="InterPro" id="IPR032474">
    <property type="entry name" value="Argonaute_N"/>
</dbReference>
<dbReference type="Gene3D" id="3.30.420.10">
    <property type="entry name" value="Ribonuclease H-like superfamily/Ribonuclease H"/>
    <property type="match status" value="1"/>
</dbReference>
<dbReference type="Pfam" id="PF16486">
    <property type="entry name" value="ArgoN"/>
    <property type="match status" value="1"/>
</dbReference>
<evidence type="ECO:0000313" key="5">
    <source>
        <dbReference type="EMBL" id="QDS74902.1"/>
    </source>
</evidence>
<dbReference type="Proteomes" id="UP000316270">
    <property type="component" value="Chromosome 12"/>
</dbReference>
<reference evidence="5 6" key="1">
    <citation type="submission" date="2019-07" db="EMBL/GenBank/DDBJ databases">
        <title>Finished genome of Venturia effusa.</title>
        <authorList>
            <person name="Young C.A."/>
            <person name="Cox M.P."/>
            <person name="Ganley A.R.D."/>
            <person name="David W.J."/>
        </authorList>
    </citation>
    <scope>NUCLEOTIDE SEQUENCE [LARGE SCALE GENOMIC DNA]</scope>
    <source>
        <strain evidence="6">albino</strain>
    </source>
</reference>
<evidence type="ECO:0000256" key="2">
    <source>
        <dbReference type="SAM" id="MobiDB-lite"/>
    </source>
</evidence>
<dbReference type="InterPro" id="IPR032472">
    <property type="entry name" value="ArgoL2"/>
</dbReference>
<dbReference type="InterPro" id="IPR012337">
    <property type="entry name" value="RNaseH-like_sf"/>
</dbReference>
<dbReference type="SMART" id="SM01163">
    <property type="entry name" value="DUF1785"/>
    <property type="match status" value="1"/>
</dbReference>
<dbReference type="PROSITE" id="PS50822">
    <property type="entry name" value="PIWI"/>
    <property type="match status" value="1"/>
</dbReference>
<dbReference type="SUPFAM" id="SSF101690">
    <property type="entry name" value="PAZ domain"/>
    <property type="match status" value="1"/>
</dbReference>
<feature type="compositionally biased region" description="Gly residues" evidence="2">
    <location>
        <begin position="92"/>
        <end position="106"/>
    </location>
</feature>
<feature type="compositionally biased region" description="Gly residues" evidence="2">
    <location>
        <begin position="20"/>
        <end position="49"/>
    </location>
</feature>
<dbReference type="InterPro" id="IPR003100">
    <property type="entry name" value="PAZ_dom"/>
</dbReference>
<dbReference type="OrthoDB" id="10252740at2759"/>
<dbReference type="SUPFAM" id="SSF53098">
    <property type="entry name" value="Ribonuclease H-like"/>
    <property type="match status" value="1"/>
</dbReference>
<comment type="similarity">
    <text evidence="1">Belongs to the argonaute family.</text>
</comment>
<dbReference type="AlphaFoldDB" id="A0A517LGY2"/>
<organism evidence="5 6">
    <name type="scientific">Venturia effusa</name>
    <dbReference type="NCBI Taxonomy" id="50376"/>
    <lineage>
        <taxon>Eukaryota</taxon>
        <taxon>Fungi</taxon>
        <taxon>Dikarya</taxon>
        <taxon>Ascomycota</taxon>
        <taxon>Pezizomycotina</taxon>
        <taxon>Dothideomycetes</taxon>
        <taxon>Pleosporomycetidae</taxon>
        <taxon>Venturiales</taxon>
        <taxon>Venturiaceae</taxon>
        <taxon>Venturia</taxon>
    </lineage>
</organism>
<accession>A0A517LGY2</accession>
<dbReference type="CDD" id="cd02846">
    <property type="entry name" value="PAZ_argonaute_like"/>
    <property type="match status" value="1"/>
</dbReference>
<feature type="domain" description="PAZ" evidence="3">
    <location>
        <begin position="403"/>
        <end position="510"/>
    </location>
</feature>
<dbReference type="GO" id="GO:0003723">
    <property type="term" value="F:RNA binding"/>
    <property type="evidence" value="ECO:0007669"/>
    <property type="project" value="InterPro"/>
</dbReference>
<dbReference type="InterPro" id="IPR036085">
    <property type="entry name" value="PAZ_dom_sf"/>
</dbReference>
<dbReference type="Gene3D" id="3.40.50.2300">
    <property type="match status" value="1"/>
</dbReference>
<dbReference type="Pfam" id="PF16488">
    <property type="entry name" value="ArgoL2"/>
    <property type="match status" value="1"/>
</dbReference>
<evidence type="ECO:0000256" key="1">
    <source>
        <dbReference type="RuleBase" id="RU361178"/>
    </source>
</evidence>
<evidence type="ECO:0000259" key="4">
    <source>
        <dbReference type="PROSITE" id="PS50822"/>
    </source>
</evidence>
<dbReference type="STRING" id="50376.A0A517LGY2"/>
<dbReference type="InterPro" id="IPR014811">
    <property type="entry name" value="ArgoL1"/>
</dbReference>
<feature type="domain" description="Piwi" evidence="4">
    <location>
        <begin position="689"/>
        <end position="998"/>
    </location>
</feature>
<dbReference type="InterPro" id="IPR003165">
    <property type="entry name" value="Piwi"/>
</dbReference>
<name>A0A517LGY2_9PEZI</name>
<feature type="compositionally biased region" description="Basic and acidic residues" evidence="2">
    <location>
        <begin position="76"/>
        <end position="91"/>
    </location>
</feature>
<dbReference type="PANTHER" id="PTHR22891">
    <property type="entry name" value="EUKARYOTIC TRANSLATION INITIATION FACTOR 2C"/>
    <property type="match status" value="1"/>
</dbReference>
<dbReference type="Pfam" id="PF08699">
    <property type="entry name" value="ArgoL1"/>
    <property type="match status" value="1"/>
</dbReference>
<dbReference type="SMART" id="SM00949">
    <property type="entry name" value="PAZ"/>
    <property type="match status" value="1"/>
</dbReference>